<feature type="transmembrane region" description="Helical" evidence="10">
    <location>
        <begin position="332"/>
        <end position="354"/>
    </location>
</feature>
<comment type="caution">
    <text evidence="12">The sequence shown here is derived from an EMBL/GenBank/DDBJ whole genome shotgun (WGS) entry which is preliminary data.</text>
</comment>
<evidence type="ECO:0000256" key="11">
    <source>
        <dbReference type="SAM" id="MobiDB-lite"/>
    </source>
</evidence>
<dbReference type="FunCoup" id="A0A1V9XD62">
    <property type="interactions" value="1265"/>
</dbReference>
<feature type="transmembrane region" description="Helical" evidence="10">
    <location>
        <begin position="82"/>
        <end position="104"/>
    </location>
</feature>
<evidence type="ECO:0000313" key="12">
    <source>
        <dbReference type="EMBL" id="OQR71366.1"/>
    </source>
</evidence>
<dbReference type="GO" id="GO:0034497">
    <property type="term" value="P:protein localization to phagophore assembly site"/>
    <property type="evidence" value="ECO:0007669"/>
    <property type="project" value="TreeGrafter"/>
</dbReference>
<feature type="transmembrane region" description="Helical" evidence="10">
    <location>
        <begin position="246"/>
        <end position="267"/>
    </location>
</feature>
<accession>A0A1V9XD62</accession>
<reference evidence="12 13" key="1">
    <citation type="journal article" date="2017" name="Gigascience">
        <title>Draft genome of the honey bee ectoparasitic mite, Tropilaelaps mercedesae, is shaped by the parasitic life history.</title>
        <authorList>
            <person name="Dong X."/>
            <person name="Armstrong S.D."/>
            <person name="Xia D."/>
            <person name="Makepeace B.L."/>
            <person name="Darby A.C."/>
            <person name="Kadowaki T."/>
        </authorList>
    </citation>
    <scope>NUCLEOTIDE SEQUENCE [LARGE SCALE GENOMIC DNA]</scope>
    <source>
        <strain evidence="12">Wuxi-XJTLU</strain>
    </source>
</reference>
<evidence type="ECO:0000256" key="9">
    <source>
        <dbReference type="ARBA" id="ARBA00023136"/>
    </source>
</evidence>
<gene>
    <name evidence="12" type="ORF">BIW11_11044</name>
</gene>
<keyword evidence="13" id="KW-1185">Reference proteome</keyword>
<dbReference type="EMBL" id="MNPL01014767">
    <property type="protein sequence ID" value="OQR71366.1"/>
    <property type="molecule type" value="Genomic_DNA"/>
</dbReference>
<organism evidence="12 13">
    <name type="scientific">Tropilaelaps mercedesae</name>
    <dbReference type="NCBI Taxonomy" id="418985"/>
    <lineage>
        <taxon>Eukaryota</taxon>
        <taxon>Metazoa</taxon>
        <taxon>Ecdysozoa</taxon>
        <taxon>Arthropoda</taxon>
        <taxon>Chelicerata</taxon>
        <taxon>Arachnida</taxon>
        <taxon>Acari</taxon>
        <taxon>Parasitiformes</taxon>
        <taxon>Mesostigmata</taxon>
        <taxon>Gamasina</taxon>
        <taxon>Dermanyssoidea</taxon>
        <taxon>Laelapidae</taxon>
        <taxon>Tropilaelaps</taxon>
    </lineage>
</organism>
<keyword evidence="4 10" id="KW-0813">Transport</keyword>
<comment type="subcellular location">
    <subcellularLocation>
        <location evidence="1 10">Preautophagosomal structure membrane</location>
        <topology evidence="1 10">Multi-pass membrane protein</topology>
    </subcellularLocation>
</comment>
<evidence type="ECO:0000256" key="3">
    <source>
        <dbReference type="ARBA" id="ARBA00018074"/>
    </source>
</evidence>
<evidence type="ECO:0000256" key="1">
    <source>
        <dbReference type="ARBA" id="ARBA00004511"/>
    </source>
</evidence>
<evidence type="ECO:0000256" key="10">
    <source>
        <dbReference type="RuleBase" id="RU364027"/>
    </source>
</evidence>
<dbReference type="GO" id="GO:0034727">
    <property type="term" value="P:piecemeal microautophagy of the nucleus"/>
    <property type="evidence" value="ECO:0007669"/>
    <property type="project" value="TreeGrafter"/>
</dbReference>
<feature type="region of interest" description="Disordered" evidence="11">
    <location>
        <begin position="1"/>
        <end position="53"/>
    </location>
</feature>
<dbReference type="PANTHER" id="PTHR13038">
    <property type="entry name" value="APG9 AUTOPHAGY 9"/>
    <property type="match status" value="1"/>
</dbReference>
<dbReference type="GO" id="GO:0006869">
    <property type="term" value="P:lipid transport"/>
    <property type="evidence" value="ECO:0007669"/>
    <property type="project" value="UniProtKB-KW"/>
</dbReference>
<keyword evidence="8 10" id="KW-0445">Lipid transport</keyword>
<evidence type="ECO:0000313" key="13">
    <source>
        <dbReference type="Proteomes" id="UP000192247"/>
    </source>
</evidence>
<dbReference type="InParanoid" id="A0A1V9XD62"/>
<keyword evidence="6 10" id="KW-1133">Transmembrane helix</keyword>
<dbReference type="GO" id="GO:0000422">
    <property type="term" value="P:autophagy of mitochondrion"/>
    <property type="evidence" value="ECO:0007669"/>
    <property type="project" value="TreeGrafter"/>
</dbReference>
<comment type="similarity">
    <text evidence="2 10">Belongs to the ATG9 family.</text>
</comment>
<dbReference type="PANTHER" id="PTHR13038:SF10">
    <property type="entry name" value="AUTOPHAGY-RELATED PROTEIN 9"/>
    <property type="match status" value="1"/>
</dbReference>
<feature type="region of interest" description="Disordered" evidence="11">
    <location>
        <begin position="701"/>
        <end position="724"/>
    </location>
</feature>
<feature type="transmembrane region" description="Helical" evidence="10">
    <location>
        <begin position="361"/>
        <end position="382"/>
    </location>
</feature>
<dbReference type="Pfam" id="PF04109">
    <property type="entry name" value="ATG9"/>
    <property type="match status" value="1"/>
</dbReference>
<keyword evidence="7 10" id="KW-0072">Autophagy</keyword>
<dbReference type="AlphaFoldDB" id="A0A1V9XD62"/>
<evidence type="ECO:0000256" key="8">
    <source>
        <dbReference type="ARBA" id="ARBA00023055"/>
    </source>
</evidence>
<evidence type="ECO:0000256" key="2">
    <source>
        <dbReference type="ARBA" id="ARBA00006185"/>
    </source>
</evidence>
<proteinExistence type="inferred from homology"/>
<keyword evidence="5 10" id="KW-0812">Transmembrane</keyword>
<dbReference type="GO" id="GO:0034045">
    <property type="term" value="C:phagophore assembly site membrane"/>
    <property type="evidence" value="ECO:0007669"/>
    <property type="project" value="UniProtKB-SubCell"/>
</dbReference>
<dbReference type="InterPro" id="IPR007241">
    <property type="entry name" value="Autophagy-rel_prot_9"/>
</dbReference>
<evidence type="ECO:0000256" key="4">
    <source>
        <dbReference type="ARBA" id="ARBA00022448"/>
    </source>
</evidence>
<sequence length="762" mass="85417">MTFRARDGGYQELFSDDEAPPQPGAEAQKGPEDPGVEDETHIVDPHNTSPQNPDLDNFFRKIYTYHQKHGFMCMMIQNMFEVLQLVFLIVFITFLSSCVDYAILFRDKPVGGHNKTEHVKVKLKDGIIPPGQCIAGLSGTIRFCLVIALFFLFYKIFMAMKDLCSFLEIKRFYRNVLNIEPGDLENMTWHDVQLRLLDVQRNHIHPIAVHKEELNELDVYHRILRQENYLVALVNKNILPIKMSKGMLYLSLANFVFMPFILIYDFLNNVFNYADILKTEPGLLGSRTWSGYSRVHLRHFNELDHELNSRLCMGYRAATQYMNSFTTHLTVILAKNIVFFSGSLWLVLVALTLWDEDFLAVEHIVTAIAGFSMVLAACRSAIPDEHMVWCPQQLMQTILQHIHYMPDQWKEQAHTTLVRDEFRNLFTYKITHLVSEILSAVVTPILLLGPFRARRRQIVSFFIENSISIEGVGDVCSFAQMDLEKHGNPRWTKAAEPVANEASTSHELPAIAEPPPARQGEMGKTELSLAHFYHTNPHWNPDSQMGQKFLRDLNSQIDATPFGQYPIHVPSQPFDYTSTCAGGPFHGPPQSQLLSQSVHSFTSLNPMLSHVRPGGGDAPMIGRNISSIQGPLTSVVSFGRRCTLEGSSVMSQGSASGSAPCFQQHQSSFHPAPSIELSAIRMSLSAVLLHGRQSTAASSQTSFAGYGSYGTPRRNPNRPLSSGLANIQESGLETTPLLTRHVHVQRGRNCLVGGAGHVSGLG</sequence>
<feature type="region of interest" description="Disordered" evidence="11">
    <location>
        <begin position="502"/>
        <end position="522"/>
    </location>
</feature>
<dbReference type="GO" id="GO:0061709">
    <property type="term" value="P:reticulophagy"/>
    <property type="evidence" value="ECO:0007669"/>
    <property type="project" value="TreeGrafter"/>
</dbReference>
<dbReference type="GO" id="GO:0005776">
    <property type="term" value="C:autophagosome"/>
    <property type="evidence" value="ECO:0007669"/>
    <property type="project" value="TreeGrafter"/>
</dbReference>
<evidence type="ECO:0000256" key="7">
    <source>
        <dbReference type="ARBA" id="ARBA00023006"/>
    </source>
</evidence>
<keyword evidence="9 10" id="KW-0472">Membrane</keyword>
<dbReference type="OrthoDB" id="2020634at2759"/>
<dbReference type="Proteomes" id="UP000192247">
    <property type="component" value="Unassembled WGS sequence"/>
</dbReference>
<protein>
    <recommendedName>
        <fullName evidence="3 10">Autophagy-related protein 9</fullName>
    </recommendedName>
</protein>
<evidence type="ECO:0000256" key="5">
    <source>
        <dbReference type="ARBA" id="ARBA00022692"/>
    </source>
</evidence>
<name>A0A1V9XD62_9ACAR</name>
<dbReference type="STRING" id="418985.A0A1V9XD62"/>
<feature type="transmembrane region" description="Helical" evidence="10">
    <location>
        <begin position="134"/>
        <end position="154"/>
    </location>
</feature>
<evidence type="ECO:0000256" key="6">
    <source>
        <dbReference type="ARBA" id="ARBA00022989"/>
    </source>
</evidence>
<comment type="function">
    <text evidence="10">Phospholipid scramblase involved in autophagy. Cycles between the preautophagosomal structure/phagophore assembly site (PAS) and the cytoplasmic vesicle pool and supplies membrane for the growing autophagosome. Lipid scramblase activity plays a key role in preautophagosomal structure/phagophore assembly by distributing the phospholipids that arrive through ATG2 from the cytoplasmic to the luminal leaflet of the bilayer, thereby driving autophagosomal membrane expansion.</text>
</comment>